<dbReference type="SUPFAM" id="SSF47090">
    <property type="entry name" value="PGBD-like"/>
    <property type="match status" value="1"/>
</dbReference>
<evidence type="ECO:0000313" key="3">
    <source>
        <dbReference type="EMBL" id="CAA6804320.1"/>
    </source>
</evidence>
<dbReference type="Gene3D" id="1.10.101.10">
    <property type="entry name" value="PGBD-like superfamily/PGBD"/>
    <property type="match status" value="1"/>
</dbReference>
<reference evidence="3" key="1">
    <citation type="submission" date="2020-01" db="EMBL/GenBank/DDBJ databases">
        <authorList>
            <person name="Meier V. D."/>
            <person name="Meier V D."/>
        </authorList>
    </citation>
    <scope>NUCLEOTIDE SEQUENCE</scope>
    <source>
        <strain evidence="3">HLG_WM_MAG_10</strain>
    </source>
</reference>
<dbReference type="Pfam" id="PF01471">
    <property type="entry name" value="PG_binding_1"/>
    <property type="match status" value="1"/>
</dbReference>
<sequence length="282" mass="32172">MNLKLILPLSLFCLFWGKIQAQDNLESLLNIVEIGKTFALYKANSKDVNIVKETETHYLKLVPAKYKMVFDTIELAPALNGNLDTSNYFIQTEVLVLKEPGAEWKIAKVSPLCRKEDGVPHLALCLLKTTPDYRIVHRKFFPFKNITDTTATDFIIPAEIIIVERKLLTQKARIYYVNSDQKGNLGPGEKVIKIPVGSWRKWAEITCPYGTFENPSMTEIQKALKEQAYNVKITGKFDEQTKSQLIMFQKDNMLSDQGNLTSETLNRLGVKRKKLIQIDSLN</sequence>
<feature type="domain" description="Peptidoglycan binding-like" evidence="2">
    <location>
        <begin position="215"/>
        <end position="268"/>
    </location>
</feature>
<dbReference type="InterPro" id="IPR036366">
    <property type="entry name" value="PGBDSf"/>
</dbReference>
<gene>
    <name evidence="3" type="ORF">HELGO_WM33518</name>
</gene>
<dbReference type="AlphaFoldDB" id="A0A6S6S3Z0"/>
<feature type="signal peptide" evidence="1">
    <location>
        <begin position="1"/>
        <end position="21"/>
    </location>
</feature>
<accession>A0A6S6S3Z0</accession>
<organism evidence="3">
    <name type="scientific">uncultured Aureispira sp</name>
    <dbReference type="NCBI Taxonomy" id="1331704"/>
    <lineage>
        <taxon>Bacteria</taxon>
        <taxon>Pseudomonadati</taxon>
        <taxon>Bacteroidota</taxon>
        <taxon>Saprospiria</taxon>
        <taxon>Saprospirales</taxon>
        <taxon>Saprospiraceae</taxon>
        <taxon>Aureispira</taxon>
        <taxon>environmental samples</taxon>
    </lineage>
</organism>
<dbReference type="InterPro" id="IPR036365">
    <property type="entry name" value="PGBD-like_sf"/>
</dbReference>
<keyword evidence="1" id="KW-0732">Signal</keyword>
<proteinExistence type="predicted"/>
<dbReference type="EMBL" id="CACVAQ010000098">
    <property type="protein sequence ID" value="CAA6804320.1"/>
    <property type="molecule type" value="Genomic_DNA"/>
</dbReference>
<feature type="chain" id="PRO_5028477570" evidence="1">
    <location>
        <begin position="22"/>
        <end position="282"/>
    </location>
</feature>
<evidence type="ECO:0000256" key="1">
    <source>
        <dbReference type="SAM" id="SignalP"/>
    </source>
</evidence>
<evidence type="ECO:0000259" key="2">
    <source>
        <dbReference type="Pfam" id="PF01471"/>
    </source>
</evidence>
<name>A0A6S6S3Z0_9BACT</name>
<protein>
    <submittedName>
        <fullName evidence="3">Peptidoglycan-binding domain 1 protein</fullName>
    </submittedName>
</protein>
<dbReference type="InterPro" id="IPR002477">
    <property type="entry name" value="Peptidoglycan-bd-like"/>
</dbReference>